<dbReference type="PANTHER" id="PTHR35767">
    <property type="entry name" value="HAPLESS PROTEIN"/>
    <property type="match status" value="1"/>
</dbReference>
<feature type="compositionally biased region" description="Polar residues" evidence="1">
    <location>
        <begin position="836"/>
        <end position="845"/>
    </location>
</feature>
<feature type="region of interest" description="Disordered" evidence="1">
    <location>
        <begin position="611"/>
        <end position="647"/>
    </location>
</feature>
<name>A0AAD5DGL8_AMBAR</name>
<feature type="compositionally biased region" description="Polar residues" evidence="1">
    <location>
        <begin position="630"/>
        <end position="642"/>
    </location>
</feature>
<feature type="region of interest" description="Disordered" evidence="1">
    <location>
        <begin position="355"/>
        <end position="385"/>
    </location>
</feature>
<feature type="compositionally biased region" description="Basic and acidic residues" evidence="1">
    <location>
        <begin position="494"/>
        <end position="505"/>
    </location>
</feature>
<dbReference type="AlphaFoldDB" id="A0AAD5DGL8"/>
<keyword evidence="3" id="KW-1185">Reference proteome</keyword>
<gene>
    <name evidence="2" type="ORF">M8C21_013677</name>
</gene>
<feature type="compositionally biased region" description="Low complexity" evidence="1">
    <location>
        <begin position="440"/>
        <end position="454"/>
    </location>
</feature>
<dbReference type="PANTHER" id="PTHR35767:SF1">
    <property type="entry name" value="HAPLESS PROTEIN"/>
    <property type="match status" value="1"/>
</dbReference>
<dbReference type="Proteomes" id="UP001206925">
    <property type="component" value="Unassembled WGS sequence"/>
</dbReference>
<evidence type="ECO:0000256" key="1">
    <source>
        <dbReference type="SAM" id="MobiDB-lite"/>
    </source>
</evidence>
<reference evidence="2" key="1">
    <citation type="submission" date="2022-06" db="EMBL/GenBank/DDBJ databases">
        <title>Uncovering the hologenomic basis of an extraordinary plant invasion.</title>
        <authorList>
            <person name="Bieker V.C."/>
            <person name="Martin M.D."/>
            <person name="Gilbert T."/>
            <person name="Hodgins K."/>
            <person name="Battlay P."/>
            <person name="Petersen B."/>
            <person name="Wilson J."/>
        </authorList>
    </citation>
    <scope>NUCLEOTIDE SEQUENCE</scope>
    <source>
        <strain evidence="2">AA19_3_7</strain>
        <tissue evidence="2">Leaf</tissue>
    </source>
</reference>
<protein>
    <recommendedName>
        <fullName evidence="4">UBZ4-type domain-containing protein</fullName>
    </recommendedName>
</protein>
<comment type="caution">
    <text evidence="2">The sequence shown here is derived from an EMBL/GenBank/DDBJ whole genome shotgun (WGS) entry which is preliminary data.</text>
</comment>
<feature type="compositionally biased region" description="Basic and acidic residues" evidence="1">
    <location>
        <begin position="360"/>
        <end position="382"/>
    </location>
</feature>
<feature type="compositionally biased region" description="Basic residues" evidence="1">
    <location>
        <begin position="411"/>
        <end position="423"/>
    </location>
</feature>
<evidence type="ECO:0008006" key="4">
    <source>
        <dbReference type="Google" id="ProtNLM"/>
    </source>
</evidence>
<organism evidence="2 3">
    <name type="scientific">Ambrosia artemisiifolia</name>
    <name type="common">Common ragweed</name>
    <dbReference type="NCBI Taxonomy" id="4212"/>
    <lineage>
        <taxon>Eukaryota</taxon>
        <taxon>Viridiplantae</taxon>
        <taxon>Streptophyta</taxon>
        <taxon>Embryophyta</taxon>
        <taxon>Tracheophyta</taxon>
        <taxon>Spermatophyta</taxon>
        <taxon>Magnoliopsida</taxon>
        <taxon>eudicotyledons</taxon>
        <taxon>Gunneridae</taxon>
        <taxon>Pentapetalae</taxon>
        <taxon>asterids</taxon>
        <taxon>campanulids</taxon>
        <taxon>Asterales</taxon>
        <taxon>Asteraceae</taxon>
        <taxon>Asteroideae</taxon>
        <taxon>Heliantheae alliance</taxon>
        <taxon>Heliantheae</taxon>
        <taxon>Ambrosia</taxon>
    </lineage>
</organism>
<sequence length="921" mass="102893">MISIDEQPLPDPSSSYNQKLQQLQPVSHEAFASVSDIDLLKTTTVENLEDTNNLFPNFSIRDYVFESRSKDIARNWPFSDKSLQLCLNYGVKNLLPPFQSLDSVRNYPSISVCAVENRSPNEETISSINGKRNDKSQCYIEEDLDHTKSNSQPIVKKFKLVMKLNLGVESTEETAASKICPVCKSFSSSSNTTLNAHIDSCLSEESSMKCIADLKIKTVKHRGVKPRKMRLMVDVYKTAHHCTIEELDRRNGANWATTSSFPDQELEFQAEEKNKEPQKPTYIPKVVDHEGAVYIDKNGKKVRILSMPKVSNLDDDEALALQKGRKGSKTVIKKKNKKAYMQKSDKKILKLSHKSKKLSKRTESGRKENVAIKESCKEEDGGAKPMKAQVNEQMDDLAVTRSPWACSKRTGAAKKRFPMHTRRKEGTLLDDDDGCEGPISSKGSTLSSLKKSLSMPARREHNDGSKLLNLKRKFSALGKSQDCSKQKQKQKQKPRTEEDTSKKMSFEMTNDVEAKTKKSRTSKSSNDDDSSGGLEIGSESARTEDYIGIEPSFTGLNNSMDNQFSKMISQLDNKFDAQQQRTLDDIIMEHTSEKQGNFFDEVDPIPIPGPPGSFLPPSPGADMGSEEEQQGNSSLTTMSRVQSSEDHRQHDIMNQDFISGSSISTVSSPSFARSADKLSARFDRNSVNNNNITSDLRSVDASFKEKRPTPCCCSRKEGAFFNNFASYRQESAVPTEHLGRTTESNRLTSELFPLANLLTLPPPEMVKPPAVTPTTPVLRLMGKNLTVVNTDNEQAKPPCWSPMGQYQQTHVTFSHNQNGSMSQPFNLYPPNDSKSHSGLKSTTMENNNNNTATKEIIFIDDSSDNEGHDHHDHMFKETHAFSFANPYGNGSLQTSLPSHEAVNDGNRGKWAPTAYYPRSFS</sequence>
<dbReference type="Gene3D" id="3.30.160.60">
    <property type="entry name" value="Classic Zinc Finger"/>
    <property type="match status" value="1"/>
</dbReference>
<feature type="region of interest" description="Disordered" evidence="1">
    <location>
        <begin position="832"/>
        <end position="852"/>
    </location>
</feature>
<dbReference type="EMBL" id="JAMZMK010000005">
    <property type="protein sequence ID" value="KAI7758316.1"/>
    <property type="molecule type" value="Genomic_DNA"/>
</dbReference>
<evidence type="ECO:0000313" key="3">
    <source>
        <dbReference type="Proteomes" id="UP001206925"/>
    </source>
</evidence>
<evidence type="ECO:0000313" key="2">
    <source>
        <dbReference type="EMBL" id="KAI7758316.1"/>
    </source>
</evidence>
<accession>A0AAD5DGL8</accession>
<feature type="region of interest" description="Disordered" evidence="1">
    <location>
        <begin position="409"/>
        <end position="545"/>
    </location>
</feature>
<proteinExistence type="predicted"/>